<dbReference type="PANTHER" id="PTHR10590:SF4">
    <property type="entry name" value="SOLUTE CARRIER FAMILY 28 MEMBER 3"/>
    <property type="match status" value="1"/>
</dbReference>
<dbReference type="OrthoDB" id="9766455at2"/>
<dbReference type="InterPro" id="IPR011642">
    <property type="entry name" value="Gate_dom"/>
</dbReference>
<organism evidence="4 5">
    <name type="scientific">Aquella oligotrophica</name>
    <dbReference type="NCBI Taxonomy" id="2067065"/>
    <lineage>
        <taxon>Bacteria</taxon>
        <taxon>Pseudomonadati</taxon>
        <taxon>Pseudomonadota</taxon>
        <taxon>Betaproteobacteria</taxon>
        <taxon>Neisseriales</taxon>
        <taxon>Neisseriaceae</taxon>
        <taxon>Aquella</taxon>
    </lineage>
</organism>
<dbReference type="InterPro" id="IPR011657">
    <property type="entry name" value="CNT_C_dom"/>
</dbReference>
<keyword evidence="1" id="KW-0472">Membrane</keyword>
<dbReference type="EMBL" id="CP024847">
    <property type="protein sequence ID" value="AUR51504.1"/>
    <property type="molecule type" value="Genomic_DNA"/>
</dbReference>
<evidence type="ECO:0000259" key="3">
    <source>
        <dbReference type="Pfam" id="PF07670"/>
    </source>
</evidence>
<name>A0A2I7N4W6_9NEIS</name>
<dbReference type="Pfam" id="PF07662">
    <property type="entry name" value="Nucleos_tra2_C"/>
    <property type="match status" value="1"/>
</dbReference>
<dbReference type="InterPro" id="IPR008276">
    <property type="entry name" value="C_nuclsd_transpt"/>
</dbReference>
<protein>
    <submittedName>
        <fullName evidence="4">Uncharacterized protein</fullName>
    </submittedName>
</protein>
<dbReference type="Proteomes" id="UP000236655">
    <property type="component" value="Chromosome"/>
</dbReference>
<dbReference type="GO" id="GO:0015293">
    <property type="term" value="F:symporter activity"/>
    <property type="evidence" value="ECO:0007669"/>
    <property type="project" value="TreeGrafter"/>
</dbReference>
<dbReference type="KEGG" id="nba:CUN60_04100"/>
<keyword evidence="5" id="KW-1185">Reference proteome</keyword>
<dbReference type="Pfam" id="PF07670">
    <property type="entry name" value="Gate"/>
    <property type="match status" value="1"/>
</dbReference>
<gene>
    <name evidence="4" type="ORF">CUN60_04100</name>
</gene>
<feature type="transmembrane region" description="Helical" evidence="1">
    <location>
        <begin position="232"/>
        <end position="253"/>
    </location>
</feature>
<dbReference type="GO" id="GO:0005337">
    <property type="term" value="F:nucleoside transmembrane transporter activity"/>
    <property type="evidence" value="ECO:0007669"/>
    <property type="project" value="InterPro"/>
</dbReference>
<feature type="domain" description="Nucleoside transporter/FeoB GTPase Gate" evidence="3">
    <location>
        <begin position="13"/>
        <end position="112"/>
    </location>
</feature>
<feature type="domain" description="Concentrative nucleoside transporter C-terminal" evidence="2">
    <location>
        <begin position="125"/>
        <end position="263"/>
    </location>
</feature>
<feature type="transmembrane region" description="Helical" evidence="1">
    <location>
        <begin position="7"/>
        <end position="39"/>
    </location>
</feature>
<feature type="transmembrane region" description="Helical" evidence="1">
    <location>
        <begin position="87"/>
        <end position="109"/>
    </location>
</feature>
<evidence type="ECO:0000256" key="1">
    <source>
        <dbReference type="SAM" id="Phobius"/>
    </source>
</evidence>
<evidence type="ECO:0000259" key="2">
    <source>
        <dbReference type="Pfam" id="PF07662"/>
    </source>
</evidence>
<evidence type="ECO:0000313" key="4">
    <source>
        <dbReference type="EMBL" id="AUR51504.1"/>
    </source>
</evidence>
<evidence type="ECO:0000313" key="5">
    <source>
        <dbReference type="Proteomes" id="UP000236655"/>
    </source>
</evidence>
<keyword evidence="1" id="KW-0812">Transmembrane</keyword>
<keyword evidence="1" id="KW-1133">Transmembrane helix</keyword>
<accession>A0A2I7N4W6</accession>
<proteinExistence type="predicted"/>
<sequence>MADTSKVGFVFAFVVVPTIIFFGSVISILYFFGIMQWIIEKLAFLLRKTIKLSGVESLVVIADIFLGQSEGPMVIGPYVQNMTRSELACAFVAGLANLSGSTLGMYLSFLAAGNHAEELMVANSLLTATFMNATSAIVFAKMIFPETNYEAIMDAKHLKVTGSRHDSLVDAIMHGAFTGVKIGVAICAALMAVIPLIHAIDGFLFWIGSLVHINDYIATSSNKSFDGLSLEYIFGLIFRFFAFFMGLVGMKLCKWEACLGRRLLSMNLLPL</sequence>
<feature type="transmembrane region" description="Helical" evidence="1">
    <location>
        <begin position="182"/>
        <end position="207"/>
    </location>
</feature>
<reference evidence="5" key="1">
    <citation type="submission" date="2017-11" db="EMBL/GenBank/DDBJ databases">
        <authorList>
            <person name="Chan K.G."/>
            <person name="Lee L.S."/>
        </authorList>
    </citation>
    <scope>NUCLEOTIDE SEQUENCE [LARGE SCALE GENOMIC DNA]</scope>
    <source>
        <strain evidence="5">DSM 100970</strain>
    </source>
</reference>
<dbReference type="AlphaFoldDB" id="A0A2I7N4W6"/>
<dbReference type="GO" id="GO:0005886">
    <property type="term" value="C:plasma membrane"/>
    <property type="evidence" value="ECO:0007669"/>
    <property type="project" value="TreeGrafter"/>
</dbReference>
<feature type="transmembrane region" description="Helical" evidence="1">
    <location>
        <begin position="121"/>
        <end position="144"/>
    </location>
</feature>
<dbReference type="PANTHER" id="PTHR10590">
    <property type="entry name" value="SODIUM/NUCLEOSIDE COTRANSPORTER"/>
    <property type="match status" value="1"/>
</dbReference>